<dbReference type="STRING" id="1448316.A0A395GK35"/>
<dbReference type="OrthoDB" id="39175at2759"/>
<dbReference type="CDD" id="cd12148">
    <property type="entry name" value="fungal_TF_MHR"/>
    <property type="match status" value="1"/>
</dbReference>
<sequence>MAARLEPRLARSRDRCKAKKTRCLPYFEHVHPLYPFLDRNDFKNHAFDNELADHLTSNAPFSALYPTVLALDCLYVQGGSFDTGKGKAWRIFQHALGLFPEILLPPEALLDVQGIFAMNFSCIQISRILITEAARMVQCLGYSAAVECFFCSRAPVSLAQATIAPRATRSDDAVDRRSEQAISWTEPSGELLPGQTPLQNSMDVLHSGINATSMGFDELFYPSDPRQPTMGTLNPPASELSALVDFSFWS</sequence>
<accession>A0A395GK35</accession>
<dbReference type="RefSeq" id="XP_025569924.1">
    <property type="nucleotide sequence ID" value="XM_025721786.1"/>
</dbReference>
<proteinExistence type="predicted"/>
<evidence type="ECO:0000313" key="1">
    <source>
        <dbReference type="EMBL" id="RAK95596.1"/>
    </source>
</evidence>
<reference evidence="1 2" key="1">
    <citation type="submission" date="2018-02" db="EMBL/GenBank/DDBJ databases">
        <title>The genomes of Aspergillus section Nigri reveals drivers in fungal speciation.</title>
        <authorList>
            <consortium name="DOE Joint Genome Institute"/>
            <person name="Vesth T.C."/>
            <person name="Nybo J."/>
            <person name="Theobald S."/>
            <person name="Brandl J."/>
            <person name="Frisvad J.C."/>
            <person name="Nielsen K.F."/>
            <person name="Lyhne E.K."/>
            <person name="Kogle M.E."/>
            <person name="Kuo A."/>
            <person name="Riley R."/>
            <person name="Clum A."/>
            <person name="Nolan M."/>
            <person name="Lipzen A."/>
            <person name="Salamov A."/>
            <person name="Henrissat B."/>
            <person name="Wiebenga A."/>
            <person name="De vries R.P."/>
            <person name="Grigoriev I.V."/>
            <person name="Mortensen U.H."/>
            <person name="Andersen M.R."/>
            <person name="Baker S.E."/>
        </authorList>
    </citation>
    <scope>NUCLEOTIDE SEQUENCE [LARGE SCALE GENOMIC DNA]</scope>
    <source>
        <strain evidence="1 2">CBS 121593</strain>
    </source>
</reference>
<keyword evidence="2" id="KW-1185">Reference proteome</keyword>
<protein>
    <recommendedName>
        <fullName evidence="3">Transcription factor domain-containing protein</fullName>
    </recommendedName>
</protein>
<dbReference type="Proteomes" id="UP000249402">
    <property type="component" value="Unassembled WGS sequence"/>
</dbReference>
<evidence type="ECO:0000313" key="2">
    <source>
        <dbReference type="Proteomes" id="UP000249402"/>
    </source>
</evidence>
<name>A0A395GK35_9EURO</name>
<organism evidence="1 2">
    <name type="scientific">Aspergillus ibericus CBS 121593</name>
    <dbReference type="NCBI Taxonomy" id="1448316"/>
    <lineage>
        <taxon>Eukaryota</taxon>
        <taxon>Fungi</taxon>
        <taxon>Dikarya</taxon>
        <taxon>Ascomycota</taxon>
        <taxon>Pezizomycotina</taxon>
        <taxon>Eurotiomycetes</taxon>
        <taxon>Eurotiomycetidae</taxon>
        <taxon>Eurotiales</taxon>
        <taxon>Aspergillaceae</taxon>
        <taxon>Aspergillus</taxon>
        <taxon>Aspergillus subgen. Circumdati</taxon>
    </lineage>
</organism>
<dbReference type="GeneID" id="37226651"/>
<dbReference type="VEuPathDB" id="FungiDB:BO80DRAFT_450092"/>
<gene>
    <name evidence="1" type="ORF">BO80DRAFT_450092</name>
</gene>
<dbReference type="EMBL" id="KZ824489">
    <property type="protein sequence ID" value="RAK95596.1"/>
    <property type="molecule type" value="Genomic_DNA"/>
</dbReference>
<evidence type="ECO:0008006" key="3">
    <source>
        <dbReference type="Google" id="ProtNLM"/>
    </source>
</evidence>
<dbReference type="AlphaFoldDB" id="A0A395GK35"/>